<organism evidence="2 3">
    <name type="scientific">Streptomyces colonosanans</name>
    <dbReference type="NCBI Taxonomy" id="1428652"/>
    <lineage>
        <taxon>Bacteria</taxon>
        <taxon>Bacillati</taxon>
        <taxon>Actinomycetota</taxon>
        <taxon>Actinomycetes</taxon>
        <taxon>Kitasatosporales</taxon>
        <taxon>Streptomycetaceae</taxon>
        <taxon>Streptomyces</taxon>
    </lineage>
</organism>
<evidence type="ECO:0000256" key="1">
    <source>
        <dbReference type="SAM" id="Phobius"/>
    </source>
</evidence>
<dbReference type="OrthoDB" id="3524886at2"/>
<dbReference type="RefSeq" id="WP_071367938.1">
    <property type="nucleotide sequence ID" value="NZ_MLYP01000054.1"/>
</dbReference>
<dbReference type="Proteomes" id="UP000179935">
    <property type="component" value="Unassembled WGS sequence"/>
</dbReference>
<proteinExistence type="predicted"/>
<keyword evidence="1" id="KW-0472">Membrane</keyword>
<name>A0A1S2P5F8_9ACTN</name>
<dbReference type="EMBL" id="MLYP01000054">
    <property type="protein sequence ID" value="OIJ88928.1"/>
    <property type="molecule type" value="Genomic_DNA"/>
</dbReference>
<feature type="transmembrane region" description="Helical" evidence="1">
    <location>
        <begin position="96"/>
        <end position="117"/>
    </location>
</feature>
<keyword evidence="3" id="KW-1185">Reference proteome</keyword>
<feature type="transmembrane region" description="Helical" evidence="1">
    <location>
        <begin position="129"/>
        <end position="147"/>
    </location>
</feature>
<dbReference type="Pfam" id="PF11188">
    <property type="entry name" value="DUF2975"/>
    <property type="match status" value="1"/>
</dbReference>
<feature type="transmembrane region" description="Helical" evidence="1">
    <location>
        <begin position="12"/>
        <end position="35"/>
    </location>
</feature>
<evidence type="ECO:0000313" key="3">
    <source>
        <dbReference type="Proteomes" id="UP000179935"/>
    </source>
</evidence>
<evidence type="ECO:0000313" key="2">
    <source>
        <dbReference type="EMBL" id="OIJ88928.1"/>
    </source>
</evidence>
<comment type="caution">
    <text evidence="2">The sequence shown here is derived from an EMBL/GenBank/DDBJ whole genome shotgun (WGS) entry which is preliminary data.</text>
</comment>
<protein>
    <recommendedName>
        <fullName evidence="4">DUF2975 domain-containing protein</fullName>
    </recommendedName>
</protein>
<dbReference type="InterPro" id="IPR021354">
    <property type="entry name" value="DUF2975"/>
</dbReference>
<gene>
    <name evidence="2" type="ORF">BIV24_21045</name>
</gene>
<accession>A0A1S2P5F8</accession>
<reference evidence="2 3" key="1">
    <citation type="submission" date="2016-10" db="EMBL/GenBank/DDBJ databases">
        <title>Genome sequence of Streptomyces sp. MUSC 93.</title>
        <authorList>
            <person name="Lee L.-H."/>
            <person name="Ser H.-L."/>
            <person name="Law J.W.-F."/>
        </authorList>
    </citation>
    <scope>NUCLEOTIDE SEQUENCE [LARGE SCALE GENOMIC DNA]</scope>
    <source>
        <strain evidence="2 3">MUSC 93</strain>
    </source>
</reference>
<feature type="transmembrane region" description="Helical" evidence="1">
    <location>
        <begin position="167"/>
        <end position="189"/>
    </location>
</feature>
<sequence>MAEDSKLLEPLSTVVSFVLRLLIGILVFGFVLSLFDSNMHVGYGNPCVNADWISGSATDTDAAFNAKSGAHVSAIPQYCASHPSTYQNVLATLGELPSFILLIGGLFVLNSLLRAAARDGVYTPQTSSRLRLLGWWLLLGSLAAELIEATAKTALLATLTTEFSAGGWLGMWATPYLAVLTALGLITFARIMRVGVTMREDLAGTV</sequence>
<dbReference type="AlphaFoldDB" id="A0A1S2P5F8"/>
<evidence type="ECO:0008006" key="4">
    <source>
        <dbReference type="Google" id="ProtNLM"/>
    </source>
</evidence>
<keyword evidence="1" id="KW-0812">Transmembrane</keyword>
<keyword evidence="1" id="KW-1133">Transmembrane helix</keyword>